<organism evidence="1 2">
    <name type="scientific">Tritrichomonas musculus</name>
    <dbReference type="NCBI Taxonomy" id="1915356"/>
    <lineage>
        <taxon>Eukaryota</taxon>
        <taxon>Metamonada</taxon>
        <taxon>Parabasalia</taxon>
        <taxon>Tritrichomonadida</taxon>
        <taxon>Tritrichomonadidae</taxon>
        <taxon>Tritrichomonas</taxon>
    </lineage>
</organism>
<keyword evidence="2" id="KW-1185">Reference proteome</keyword>
<protein>
    <submittedName>
        <fullName evidence="1">Uncharacterized protein</fullName>
    </submittedName>
</protein>
<sequence length="101" mass="10896">MPRINYLMPPLFVWGPWVQLPGSAVASVGNQDYQYSIGTDLIGDAGIPQGEVQYVAPGHQTKVDSFFDSITITRDGGSFDEIKVRFKNAGGPTGCAIIVSY</sequence>
<gene>
    <name evidence="1" type="ORF">M9Y10_035591</name>
</gene>
<accession>A0ABR2GW73</accession>
<evidence type="ECO:0000313" key="2">
    <source>
        <dbReference type="Proteomes" id="UP001470230"/>
    </source>
</evidence>
<proteinExistence type="predicted"/>
<name>A0ABR2GW73_9EUKA</name>
<reference evidence="1 2" key="1">
    <citation type="submission" date="2024-04" db="EMBL/GenBank/DDBJ databases">
        <title>Tritrichomonas musculus Genome.</title>
        <authorList>
            <person name="Alves-Ferreira E."/>
            <person name="Grigg M."/>
            <person name="Lorenzi H."/>
            <person name="Galac M."/>
        </authorList>
    </citation>
    <scope>NUCLEOTIDE SEQUENCE [LARGE SCALE GENOMIC DNA]</scope>
    <source>
        <strain evidence="1 2">EAF2021</strain>
    </source>
</reference>
<dbReference type="Proteomes" id="UP001470230">
    <property type="component" value="Unassembled WGS sequence"/>
</dbReference>
<dbReference type="EMBL" id="JAPFFF010000056">
    <property type="protein sequence ID" value="KAK8838174.1"/>
    <property type="molecule type" value="Genomic_DNA"/>
</dbReference>
<comment type="caution">
    <text evidence="1">The sequence shown here is derived from an EMBL/GenBank/DDBJ whole genome shotgun (WGS) entry which is preliminary data.</text>
</comment>
<evidence type="ECO:0000313" key="1">
    <source>
        <dbReference type="EMBL" id="KAK8838174.1"/>
    </source>
</evidence>